<evidence type="ECO:0000256" key="2">
    <source>
        <dbReference type="ARBA" id="ARBA00022692"/>
    </source>
</evidence>
<dbReference type="InterPro" id="IPR036396">
    <property type="entry name" value="Cyt_P450_sf"/>
</dbReference>
<dbReference type="PANTHER" id="PTHR47955:SF21">
    <property type="entry name" value="OS06G0642300 PROTEIN"/>
    <property type="match status" value="1"/>
</dbReference>
<dbReference type="PRINTS" id="PR00385">
    <property type="entry name" value="P450"/>
</dbReference>
<evidence type="ECO:0000256" key="3">
    <source>
        <dbReference type="ARBA" id="ARBA00022723"/>
    </source>
</evidence>
<evidence type="ECO:0000313" key="8">
    <source>
        <dbReference type="Proteomes" id="UP000006591"/>
    </source>
</evidence>
<dbReference type="FunFam" id="1.10.630.10:FF:000064">
    <property type="entry name" value="Cytochrome P450 monooxygenase"/>
    <property type="match status" value="1"/>
</dbReference>
<dbReference type="Proteomes" id="UP000006591">
    <property type="component" value="Chromosome 6"/>
</dbReference>
<dbReference type="HOGENOM" id="CLU_001570_4_1_1"/>
<dbReference type="InterPro" id="IPR017972">
    <property type="entry name" value="Cyt_P450_CS"/>
</dbReference>
<proteinExistence type="inferred from homology"/>
<keyword evidence="5 6" id="KW-0408">Iron</keyword>
<dbReference type="Gramene" id="ONIVA06G26340.1">
    <property type="protein sequence ID" value="ONIVA06G26340.1"/>
    <property type="gene ID" value="ONIVA06G26340"/>
</dbReference>
<accession>A0A0E0HU09</accession>
<keyword evidence="4" id="KW-0472">Membrane</keyword>
<keyword evidence="6" id="KW-0349">Heme</keyword>
<dbReference type="eggNOG" id="KOG0156">
    <property type="taxonomic scope" value="Eukaryota"/>
</dbReference>
<reference evidence="7" key="1">
    <citation type="submission" date="2015-04" db="UniProtKB">
        <authorList>
            <consortium name="EnsemblPlants"/>
        </authorList>
    </citation>
    <scope>IDENTIFICATION</scope>
    <source>
        <strain evidence="7">SL10</strain>
    </source>
</reference>
<dbReference type="GO" id="GO:0020037">
    <property type="term" value="F:heme binding"/>
    <property type="evidence" value="ECO:0007669"/>
    <property type="project" value="InterPro"/>
</dbReference>
<dbReference type="SUPFAM" id="SSF48264">
    <property type="entry name" value="Cytochrome P450"/>
    <property type="match status" value="1"/>
</dbReference>
<dbReference type="Pfam" id="PF00067">
    <property type="entry name" value="p450"/>
    <property type="match status" value="1"/>
</dbReference>
<evidence type="ECO:0000256" key="5">
    <source>
        <dbReference type="ARBA" id="ARBA00023004"/>
    </source>
</evidence>
<dbReference type="GO" id="GO:0004497">
    <property type="term" value="F:monooxygenase activity"/>
    <property type="evidence" value="ECO:0007669"/>
    <property type="project" value="InterPro"/>
</dbReference>
<comment type="similarity">
    <text evidence="1">Belongs to the cytochrome P450 family.</text>
</comment>
<organism evidence="7">
    <name type="scientific">Oryza nivara</name>
    <name type="common">Indian wild rice</name>
    <name type="synonym">Oryza sativa f. spontanea</name>
    <dbReference type="NCBI Taxonomy" id="4536"/>
    <lineage>
        <taxon>Eukaryota</taxon>
        <taxon>Viridiplantae</taxon>
        <taxon>Streptophyta</taxon>
        <taxon>Embryophyta</taxon>
        <taxon>Tracheophyta</taxon>
        <taxon>Spermatophyta</taxon>
        <taxon>Magnoliopsida</taxon>
        <taxon>Liliopsida</taxon>
        <taxon>Poales</taxon>
        <taxon>Poaceae</taxon>
        <taxon>BOP clade</taxon>
        <taxon>Oryzoideae</taxon>
        <taxon>Oryzeae</taxon>
        <taxon>Oryzinae</taxon>
        <taxon>Oryza</taxon>
    </lineage>
</organism>
<dbReference type="STRING" id="4536.A0A0E0HU09"/>
<dbReference type="InterPro" id="IPR002401">
    <property type="entry name" value="Cyt_P450_E_grp-I"/>
</dbReference>
<evidence type="ECO:0000256" key="6">
    <source>
        <dbReference type="PIRSR" id="PIRSR602401-1"/>
    </source>
</evidence>
<dbReference type="PRINTS" id="PR00463">
    <property type="entry name" value="EP450I"/>
</dbReference>
<dbReference type="PROSITE" id="PS00086">
    <property type="entry name" value="CYTOCHROME_P450"/>
    <property type="match status" value="1"/>
</dbReference>
<name>A0A0E0HU09_ORYNI</name>
<keyword evidence="2" id="KW-0812">Transmembrane</keyword>
<dbReference type="GO" id="GO:0016705">
    <property type="term" value="F:oxidoreductase activity, acting on paired donors, with incorporation or reduction of molecular oxygen"/>
    <property type="evidence" value="ECO:0007669"/>
    <property type="project" value="InterPro"/>
</dbReference>
<dbReference type="AlphaFoldDB" id="A0A0E0HU09"/>
<sequence length="752" mass="82671">MAATVAAASSRKRGFAVADILDDPFPLPSHHLAKRGRCSSSAASAADLGVSLEFDPIEVLQLIFPHEDPQLLKSFFEASGNVLDAAIRGFKHRLQSHTDTEITEAASGDTGNEVVSPKVESDLSAMNIPSNGSEWAELVVKEMSSALDLVDAKNRAFRLLDLFEKSTAACISPVEMRKMREEHKILKLMLGGLLEQNGVLKRAFLKQHNRLNDYEKKMSQERSQIIDTYEKEIKALQFATTAKLKQRNMEQYLFLATLLILSLAFVKLRPRNNGENPPPGPWQLPVIGSLHHLAGALPHRALRDLAARHGELMLLRLGELPVVVASSPAAAREVMRTHDAAFATRPQTATLRALTRDGLGVAFAPQGEHWRCLRKLCVTELLGARRVRCLRRAREAEAAALVASLSTTTPEPVNVSSLVARYVTDAVVRAVVGDRISDRDAFLERLEEGVKVAAGFTLADVFPSSRLARALSGTARRAEAHSREMTRLMDGVIEEHRQRRAATGWRDEEDEDLLDVLLRIQKDGGLQIPLDMGTIRAIIIDLFSAGSETTGTTLQWAMAELMRNPAALRKAQAEVRGVLAGHSHVTEDALPDLHYLHLVIKETLRLHVAVPLLLPRECQEPRLRVLGYDVPERAMVLVNAWAICRDTAVWGPDAEEFRPERFDGGAVDFKGTDFEFVPFGAGRRMCPGVAFAVAIMELGLASLLFHFDWELAGGAAAGELDMAEGLGITARRKSDLWLHATVSVPVPNTETS</sequence>
<dbReference type="OMA" id="GNFNVFM"/>
<dbReference type="InterPro" id="IPR001128">
    <property type="entry name" value="Cyt_P450"/>
</dbReference>
<dbReference type="GO" id="GO:0005506">
    <property type="term" value="F:iron ion binding"/>
    <property type="evidence" value="ECO:0007669"/>
    <property type="project" value="InterPro"/>
</dbReference>
<reference evidence="7" key="2">
    <citation type="submission" date="2018-04" db="EMBL/GenBank/DDBJ databases">
        <title>OnivRS2 (Oryza nivara Reference Sequence Version 2).</title>
        <authorList>
            <person name="Zhang J."/>
            <person name="Kudrna D."/>
            <person name="Lee S."/>
            <person name="Talag J."/>
            <person name="Rajasekar S."/>
            <person name="Welchert J."/>
            <person name="Hsing Y.-I."/>
            <person name="Wing R.A."/>
        </authorList>
    </citation>
    <scope>NUCLEOTIDE SEQUENCE [LARGE SCALE GENOMIC DNA]</scope>
    <source>
        <strain evidence="7">SL10</strain>
    </source>
</reference>
<evidence type="ECO:0000256" key="4">
    <source>
        <dbReference type="ARBA" id="ARBA00022989"/>
    </source>
</evidence>
<evidence type="ECO:0000256" key="1">
    <source>
        <dbReference type="ARBA" id="ARBA00010617"/>
    </source>
</evidence>
<evidence type="ECO:0000313" key="7">
    <source>
        <dbReference type="EnsemblPlants" id="ONIVA06G26340.1"/>
    </source>
</evidence>
<keyword evidence="3 6" id="KW-0479">Metal-binding</keyword>
<keyword evidence="4" id="KW-1133">Transmembrane helix</keyword>
<dbReference type="Gene3D" id="1.10.630.10">
    <property type="entry name" value="Cytochrome P450"/>
    <property type="match status" value="1"/>
</dbReference>
<protein>
    <submittedName>
        <fullName evidence="7">Uncharacterized protein</fullName>
    </submittedName>
</protein>
<dbReference type="CDD" id="cd14279">
    <property type="entry name" value="CUE"/>
    <property type="match status" value="1"/>
</dbReference>
<dbReference type="PANTHER" id="PTHR47955">
    <property type="entry name" value="CYTOCHROME P450 FAMILY 71 PROTEIN"/>
    <property type="match status" value="1"/>
</dbReference>
<feature type="binding site" description="axial binding residue" evidence="6">
    <location>
        <position position="686"/>
    </location>
    <ligand>
        <name>heme</name>
        <dbReference type="ChEBI" id="CHEBI:30413"/>
    </ligand>
    <ligandPart>
        <name>Fe</name>
        <dbReference type="ChEBI" id="CHEBI:18248"/>
    </ligandPart>
</feature>
<comment type="cofactor">
    <cofactor evidence="6">
        <name>heme</name>
        <dbReference type="ChEBI" id="CHEBI:30413"/>
    </cofactor>
</comment>
<dbReference type="CDD" id="cd11072">
    <property type="entry name" value="CYP71-like"/>
    <property type="match status" value="1"/>
</dbReference>
<dbReference type="EnsemblPlants" id="ONIVA06G26340.1">
    <property type="protein sequence ID" value="ONIVA06G26340.1"/>
    <property type="gene ID" value="ONIVA06G26340"/>
</dbReference>
<keyword evidence="8" id="KW-1185">Reference proteome</keyword>